<comment type="cofactor">
    <cofactor evidence="1">
        <name>FAD</name>
        <dbReference type="ChEBI" id="CHEBI:57692"/>
    </cofactor>
</comment>
<evidence type="ECO:0000256" key="1">
    <source>
        <dbReference type="ARBA" id="ARBA00001974"/>
    </source>
</evidence>
<evidence type="ECO:0000313" key="7">
    <source>
        <dbReference type="Proteomes" id="UP000236754"/>
    </source>
</evidence>
<dbReference type="Gene3D" id="3.30.70.2450">
    <property type="match status" value="1"/>
</dbReference>
<dbReference type="InterPro" id="IPR036188">
    <property type="entry name" value="FAD/NAD-bd_sf"/>
</dbReference>
<sequence>MSQEEQRNSGGAPAARPGTVVVAGAGPTGLLLAGDLAAAGVDVVVLERRPEGVSNLTRAFGVHARTLEILDARGLADELVDTGQVIRELRLFGAIPFDIGRLPSRYPFLLVTPQYEVEKLLLRRALENGAVIRYGAEVLGLTQDDDGVAVSVRDIDGGDGAPYIVRAAYLVGADGVRSTVREALGLPFPGKVVIRSVALADVKFTEQPELVVRVHGTGDAFGFIAPFGDGWWRVGGWDRAHRGEPDDAPLEFEELRSLIERAFGSDYGMHDPRWLSRFHSDERQVPEYRIGRVLLAGDAAHQHSPAGGQGMNTGLQDAANLSWKLAAVLGGHAGDTLLESYHAERHPIGRAVLRTSGLNLRLAMAHNPLEVALRTVRKLVVTHVRPVTRQAVGEITGIGYSYAAPRGSHRLAGRRAPDLALGQGRLYEVLREGRFVLVLPPEETAAGAGGGSADTLPGAARRKDRLVVAPLAEGEGEAGPGDRKQPGPAAGEAALVRPDGYFAWAGPATADAIEAGLAPWLE</sequence>
<dbReference type="RefSeq" id="WP_103889358.1">
    <property type="nucleotide sequence ID" value="NZ_FNVU01000018.1"/>
</dbReference>
<evidence type="ECO:0000259" key="5">
    <source>
        <dbReference type="Pfam" id="PF01494"/>
    </source>
</evidence>
<dbReference type="Pfam" id="PF21274">
    <property type="entry name" value="Rng_hyd_C"/>
    <property type="match status" value="1"/>
</dbReference>
<dbReference type="GO" id="GO:0016709">
    <property type="term" value="F:oxidoreductase activity, acting on paired donors, with incorporation or reduction of molecular oxygen, NAD(P)H as one donor, and incorporation of one atom of oxygen"/>
    <property type="evidence" value="ECO:0007669"/>
    <property type="project" value="UniProtKB-ARBA"/>
</dbReference>
<dbReference type="PRINTS" id="PR00420">
    <property type="entry name" value="RNGMNOXGNASE"/>
</dbReference>
<dbReference type="OrthoDB" id="8670884at2"/>
<accession>A0A1H6DQ45</accession>
<dbReference type="InterPro" id="IPR002938">
    <property type="entry name" value="FAD-bd"/>
</dbReference>
<feature type="domain" description="FAD-binding" evidence="5">
    <location>
        <begin position="19"/>
        <end position="355"/>
    </location>
</feature>
<proteinExistence type="predicted"/>
<dbReference type="Gene3D" id="3.50.50.60">
    <property type="entry name" value="FAD/NAD(P)-binding domain"/>
    <property type="match status" value="1"/>
</dbReference>
<dbReference type="GO" id="GO:0071949">
    <property type="term" value="F:FAD binding"/>
    <property type="evidence" value="ECO:0007669"/>
    <property type="project" value="InterPro"/>
</dbReference>
<evidence type="ECO:0000256" key="3">
    <source>
        <dbReference type="ARBA" id="ARBA00022827"/>
    </source>
</evidence>
<feature type="region of interest" description="Disordered" evidence="4">
    <location>
        <begin position="472"/>
        <end position="492"/>
    </location>
</feature>
<reference evidence="6 7" key="1">
    <citation type="submission" date="2016-10" db="EMBL/GenBank/DDBJ databases">
        <authorList>
            <person name="de Groot N.N."/>
        </authorList>
    </citation>
    <scope>NUCLEOTIDE SEQUENCE [LARGE SCALE GENOMIC DNA]</scope>
    <source>
        <strain evidence="6 7">CGMCC 4.2023</strain>
    </source>
</reference>
<evidence type="ECO:0000313" key="6">
    <source>
        <dbReference type="EMBL" id="SEG87398.1"/>
    </source>
</evidence>
<name>A0A1H6DQ45_9ACTN</name>
<dbReference type="Gene3D" id="3.40.30.120">
    <property type="match status" value="1"/>
</dbReference>
<evidence type="ECO:0000256" key="2">
    <source>
        <dbReference type="ARBA" id="ARBA00022630"/>
    </source>
</evidence>
<dbReference type="SUPFAM" id="SSF51905">
    <property type="entry name" value="FAD/NAD(P)-binding domain"/>
    <property type="match status" value="1"/>
</dbReference>
<dbReference type="PANTHER" id="PTHR43004:SF19">
    <property type="entry name" value="BINDING MONOOXYGENASE, PUTATIVE (JCVI)-RELATED"/>
    <property type="match status" value="1"/>
</dbReference>
<dbReference type="Proteomes" id="UP000236754">
    <property type="component" value="Unassembled WGS sequence"/>
</dbReference>
<gene>
    <name evidence="6" type="ORF">SAMN05216223_11889</name>
</gene>
<dbReference type="Pfam" id="PF01494">
    <property type="entry name" value="FAD_binding_3"/>
    <property type="match status" value="1"/>
</dbReference>
<dbReference type="PANTHER" id="PTHR43004">
    <property type="entry name" value="TRK SYSTEM POTASSIUM UPTAKE PROTEIN"/>
    <property type="match status" value="1"/>
</dbReference>
<keyword evidence="3" id="KW-0274">FAD</keyword>
<dbReference type="InterPro" id="IPR050641">
    <property type="entry name" value="RIFMO-like"/>
</dbReference>
<dbReference type="AlphaFoldDB" id="A0A1H6DQ45"/>
<dbReference type="EMBL" id="FNVU01000018">
    <property type="protein sequence ID" value="SEG87398.1"/>
    <property type="molecule type" value="Genomic_DNA"/>
</dbReference>
<keyword evidence="2" id="KW-0285">Flavoprotein</keyword>
<evidence type="ECO:0000256" key="4">
    <source>
        <dbReference type="SAM" id="MobiDB-lite"/>
    </source>
</evidence>
<protein>
    <submittedName>
        <fullName evidence="6">2-polyprenyl-6-methoxyphenol hydroxylase</fullName>
    </submittedName>
</protein>
<organism evidence="6 7">
    <name type="scientific">Actinacidiphila yanglinensis</name>
    <dbReference type="NCBI Taxonomy" id="310779"/>
    <lineage>
        <taxon>Bacteria</taxon>
        <taxon>Bacillati</taxon>
        <taxon>Actinomycetota</taxon>
        <taxon>Actinomycetes</taxon>
        <taxon>Kitasatosporales</taxon>
        <taxon>Streptomycetaceae</taxon>
        <taxon>Actinacidiphila</taxon>
    </lineage>
</organism>
<keyword evidence="7" id="KW-1185">Reference proteome</keyword>